<dbReference type="Pfam" id="PF00512">
    <property type="entry name" value="HisKA"/>
    <property type="match status" value="1"/>
</dbReference>
<dbReference type="PRINTS" id="PR00344">
    <property type="entry name" value="BCTRLSENSOR"/>
</dbReference>
<dbReference type="PROSITE" id="PS50109">
    <property type="entry name" value="HIS_KIN"/>
    <property type="match status" value="1"/>
</dbReference>
<protein>
    <recommendedName>
        <fullName evidence="2">histidine kinase</fullName>
        <ecNumber evidence="2">2.7.13.3</ecNumber>
    </recommendedName>
</protein>
<reference evidence="8" key="1">
    <citation type="submission" date="2020-02" db="EMBL/GenBank/DDBJ databases">
        <authorList>
            <person name="Meier V. D."/>
        </authorList>
    </citation>
    <scope>NUCLEOTIDE SEQUENCE</scope>
    <source>
        <strain evidence="8">AVDCRST_MAG26</strain>
    </source>
</reference>
<feature type="domain" description="Histidine kinase" evidence="7">
    <location>
        <begin position="97"/>
        <end position="316"/>
    </location>
</feature>
<evidence type="ECO:0000259" key="7">
    <source>
        <dbReference type="PROSITE" id="PS50109"/>
    </source>
</evidence>
<dbReference type="InterPro" id="IPR004358">
    <property type="entry name" value="Sig_transdc_His_kin-like_C"/>
</dbReference>
<dbReference type="GO" id="GO:0000155">
    <property type="term" value="F:phosphorelay sensor kinase activity"/>
    <property type="evidence" value="ECO:0007669"/>
    <property type="project" value="InterPro"/>
</dbReference>
<dbReference type="InterPro" id="IPR029016">
    <property type="entry name" value="GAF-like_dom_sf"/>
</dbReference>
<organism evidence="8">
    <name type="scientific">uncultured Chloroflexia bacterium</name>
    <dbReference type="NCBI Taxonomy" id="1672391"/>
    <lineage>
        <taxon>Bacteria</taxon>
        <taxon>Bacillati</taxon>
        <taxon>Chloroflexota</taxon>
        <taxon>Chloroflexia</taxon>
        <taxon>environmental samples</taxon>
    </lineage>
</organism>
<keyword evidence="3" id="KW-0597">Phosphoprotein</keyword>
<dbReference type="Pfam" id="PF02518">
    <property type="entry name" value="HATPase_c"/>
    <property type="match status" value="1"/>
</dbReference>
<dbReference type="InterPro" id="IPR003661">
    <property type="entry name" value="HisK_dim/P_dom"/>
</dbReference>
<evidence type="ECO:0000256" key="2">
    <source>
        <dbReference type="ARBA" id="ARBA00012438"/>
    </source>
</evidence>
<dbReference type="PANTHER" id="PTHR43711">
    <property type="entry name" value="TWO-COMPONENT HISTIDINE KINASE"/>
    <property type="match status" value="1"/>
</dbReference>
<dbReference type="Gene3D" id="1.10.287.130">
    <property type="match status" value="1"/>
</dbReference>
<dbReference type="PANTHER" id="PTHR43711:SF1">
    <property type="entry name" value="HISTIDINE KINASE 1"/>
    <property type="match status" value="1"/>
</dbReference>
<dbReference type="SMART" id="SM00388">
    <property type="entry name" value="HisKA"/>
    <property type="match status" value="1"/>
</dbReference>
<evidence type="ECO:0000256" key="6">
    <source>
        <dbReference type="ARBA" id="ARBA00023012"/>
    </source>
</evidence>
<evidence type="ECO:0000256" key="3">
    <source>
        <dbReference type="ARBA" id="ARBA00022553"/>
    </source>
</evidence>
<dbReference type="Gene3D" id="3.30.565.10">
    <property type="entry name" value="Histidine kinase-like ATPase, C-terminal domain"/>
    <property type="match status" value="1"/>
</dbReference>
<dbReference type="InterPro" id="IPR050736">
    <property type="entry name" value="Sensor_HK_Regulatory"/>
</dbReference>
<evidence type="ECO:0000256" key="5">
    <source>
        <dbReference type="ARBA" id="ARBA00022777"/>
    </source>
</evidence>
<dbReference type="FunFam" id="3.30.565.10:FF:000006">
    <property type="entry name" value="Sensor histidine kinase WalK"/>
    <property type="match status" value="1"/>
</dbReference>
<name>A0A6J4IYW3_9CHLR</name>
<evidence type="ECO:0000256" key="1">
    <source>
        <dbReference type="ARBA" id="ARBA00000085"/>
    </source>
</evidence>
<sequence>MHLHPALATFPNIRSYIGVPILLEDGRLYGTLCAVDPEAQTLTSQQAELLVVLARIVATQIERDRELAARIEAEQRAEELYRAEQEAVREREALISIASHELKNPLAALMVYAHVLNRRTARAPGASSRDKEAIAAIVEQGERLNAMLGELLDISRLDRDQFTIACVSLDFAELVKRVVADMQPTFEEHTVVVTVCERPLPVSGDRGRLVQVVNNLLTNAVKYSPAGTRIEVRVEAVGEQACLHVRDEGIGIPESALPNLFRRFYRADNGVAQSVNGLGIGLYVVKEIMSRHGGSITVDSREGEGSTFTVCLPVLLSSAS</sequence>
<dbReference type="InterPro" id="IPR036097">
    <property type="entry name" value="HisK_dim/P_sf"/>
</dbReference>
<keyword evidence="6" id="KW-0902">Two-component regulatory system</keyword>
<dbReference type="SUPFAM" id="SSF55781">
    <property type="entry name" value="GAF domain-like"/>
    <property type="match status" value="1"/>
</dbReference>
<gene>
    <name evidence="8" type="ORF">AVDCRST_MAG26-2401</name>
</gene>
<keyword evidence="4" id="KW-0808">Transferase</keyword>
<proteinExistence type="predicted"/>
<dbReference type="InterPro" id="IPR003594">
    <property type="entry name" value="HATPase_dom"/>
</dbReference>
<dbReference type="InterPro" id="IPR003018">
    <property type="entry name" value="GAF"/>
</dbReference>
<dbReference type="EC" id="2.7.13.3" evidence="2"/>
<evidence type="ECO:0000313" key="8">
    <source>
        <dbReference type="EMBL" id="CAA9262651.1"/>
    </source>
</evidence>
<evidence type="ECO:0000256" key="4">
    <source>
        <dbReference type="ARBA" id="ARBA00022679"/>
    </source>
</evidence>
<dbReference type="EMBL" id="CADCTK010000553">
    <property type="protein sequence ID" value="CAA9262651.1"/>
    <property type="molecule type" value="Genomic_DNA"/>
</dbReference>
<dbReference type="Gene3D" id="3.30.450.40">
    <property type="match status" value="1"/>
</dbReference>
<keyword evidence="5" id="KW-0418">Kinase</keyword>
<accession>A0A6J4IYW3</accession>
<dbReference type="CDD" id="cd00075">
    <property type="entry name" value="HATPase"/>
    <property type="match status" value="1"/>
</dbReference>
<dbReference type="Pfam" id="PF01590">
    <property type="entry name" value="GAF"/>
    <property type="match status" value="1"/>
</dbReference>
<comment type="catalytic activity">
    <reaction evidence="1">
        <text>ATP + protein L-histidine = ADP + protein N-phospho-L-histidine.</text>
        <dbReference type="EC" id="2.7.13.3"/>
    </reaction>
</comment>
<dbReference type="InterPro" id="IPR005467">
    <property type="entry name" value="His_kinase_dom"/>
</dbReference>
<dbReference type="SUPFAM" id="SSF47384">
    <property type="entry name" value="Homodimeric domain of signal transducing histidine kinase"/>
    <property type="match status" value="1"/>
</dbReference>
<dbReference type="SMART" id="SM00387">
    <property type="entry name" value="HATPase_c"/>
    <property type="match status" value="1"/>
</dbReference>
<dbReference type="InterPro" id="IPR036890">
    <property type="entry name" value="HATPase_C_sf"/>
</dbReference>
<dbReference type="SUPFAM" id="SSF55874">
    <property type="entry name" value="ATPase domain of HSP90 chaperone/DNA topoisomerase II/histidine kinase"/>
    <property type="match status" value="1"/>
</dbReference>
<dbReference type="CDD" id="cd00082">
    <property type="entry name" value="HisKA"/>
    <property type="match status" value="1"/>
</dbReference>
<dbReference type="AlphaFoldDB" id="A0A6J4IYW3"/>